<keyword evidence="2" id="KW-1185">Reference proteome</keyword>
<comment type="caution">
    <text evidence="1">The sequence shown here is derived from an EMBL/GenBank/DDBJ whole genome shotgun (WGS) entry which is preliminary data.</text>
</comment>
<gene>
    <name evidence="1" type="primary">Acey_s0398.g736</name>
    <name evidence="1" type="ORF">Y032_0398g736</name>
</gene>
<reference evidence="2" key="1">
    <citation type="journal article" date="2015" name="Nat. Genet.">
        <title>The genome and transcriptome of the zoonotic hookworm Ancylostoma ceylanicum identify infection-specific gene families.</title>
        <authorList>
            <person name="Schwarz E.M."/>
            <person name="Hu Y."/>
            <person name="Antoshechkin I."/>
            <person name="Miller M.M."/>
            <person name="Sternberg P.W."/>
            <person name="Aroian R.V."/>
        </authorList>
    </citation>
    <scope>NUCLEOTIDE SEQUENCE</scope>
    <source>
        <strain evidence="2">HY135</strain>
    </source>
</reference>
<organism evidence="1 2">
    <name type="scientific">Ancylostoma ceylanicum</name>
    <dbReference type="NCBI Taxonomy" id="53326"/>
    <lineage>
        <taxon>Eukaryota</taxon>
        <taxon>Metazoa</taxon>
        <taxon>Ecdysozoa</taxon>
        <taxon>Nematoda</taxon>
        <taxon>Chromadorea</taxon>
        <taxon>Rhabditida</taxon>
        <taxon>Rhabditina</taxon>
        <taxon>Rhabditomorpha</taxon>
        <taxon>Strongyloidea</taxon>
        <taxon>Ancylostomatidae</taxon>
        <taxon>Ancylostomatinae</taxon>
        <taxon>Ancylostoma</taxon>
    </lineage>
</organism>
<sequence length="79" mass="9164">MRRIAEYFLLGHSLRKGIHDLRYDEILRHMTETLDSCDMVTIVSDRVTNMSDALLSQRRKITTSSDLGPCHLNYDVPIQ</sequence>
<name>A0A016RRX3_9BILA</name>
<proteinExistence type="predicted"/>
<dbReference type="EMBL" id="JARK01001734">
    <property type="protein sequence ID" value="EYB80882.1"/>
    <property type="molecule type" value="Genomic_DNA"/>
</dbReference>
<evidence type="ECO:0000313" key="2">
    <source>
        <dbReference type="Proteomes" id="UP000024635"/>
    </source>
</evidence>
<dbReference type="Proteomes" id="UP000024635">
    <property type="component" value="Unassembled WGS sequence"/>
</dbReference>
<accession>A0A016RRX3</accession>
<dbReference type="AlphaFoldDB" id="A0A016RRX3"/>
<evidence type="ECO:0000313" key="1">
    <source>
        <dbReference type="EMBL" id="EYB80882.1"/>
    </source>
</evidence>
<protein>
    <submittedName>
        <fullName evidence="1">Uncharacterized protein</fullName>
    </submittedName>
</protein>